<dbReference type="InterPro" id="IPR014729">
    <property type="entry name" value="Rossmann-like_a/b/a_fold"/>
</dbReference>
<dbReference type="OrthoDB" id="9792500at2"/>
<reference evidence="3 4" key="1">
    <citation type="submission" date="2018-03" db="EMBL/GenBank/DDBJ databases">
        <title>The draft genome of Zobellella taiwanensis JCM 13381.</title>
        <authorList>
            <person name="Liu L."/>
            <person name="Li L."/>
            <person name="Wang T."/>
            <person name="Zhang X."/>
            <person name="Liang L."/>
        </authorList>
    </citation>
    <scope>NUCLEOTIDE SEQUENCE [LARGE SCALE GENOMIC DNA]</scope>
    <source>
        <strain evidence="3 4">JCM 13381</strain>
    </source>
</reference>
<organism evidence="3 4">
    <name type="scientific">Zobellella taiwanensis</name>
    <dbReference type="NCBI Taxonomy" id="347535"/>
    <lineage>
        <taxon>Bacteria</taxon>
        <taxon>Pseudomonadati</taxon>
        <taxon>Pseudomonadota</taxon>
        <taxon>Gammaproteobacteria</taxon>
        <taxon>Aeromonadales</taxon>
        <taxon>Aeromonadaceae</taxon>
        <taxon>Zobellella</taxon>
    </lineage>
</organism>
<accession>A0A2P7RDI0</accession>
<comment type="similarity">
    <text evidence="1">Belongs to the universal stress protein A family.</text>
</comment>
<name>A0A2P7RDI0_9GAMM</name>
<dbReference type="Proteomes" id="UP000242181">
    <property type="component" value="Unassembled WGS sequence"/>
</dbReference>
<feature type="domain" description="UspA" evidence="2">
    <location>
        <begin position="146"/>
        <end position="286"/>
    </location>
</feature>
<keyword evidence="4" id="KW-1185">Reference proteome</keyword>
<dbReference type="InterPro" id="IPR006016">
    <property type="entry name" value="UspA"/>
</dbReference>
<feature type="domain" description="UspA" evidence="2">
    <location>
        <begin position="1"/>
        <end position="138"/>
    </location>
</feature>
<dbReference type="Gene3D" id="3.40.50.620">
    <property type="entry name" value="HUPs"/>
    <property type="match status" value="2"/>
</dbReference>
<sequence>MKTLLAAIDLGPDSAAVVKRAAELAVGLKAALHLVHVIDEAVALYEPMVEISMRHRLQQGATQALQGLFDGLPGALKPDSEQHVLLGKPDRVLARKALELKADLIVVGRHHIDPMQDLFVGTTAERLLRHCEVPLLMVGRDGGEPYRSLLAATDFSRSSHHALQAGLWLAPQAQVSLVHVFEPPLLGFLRHDSLHTDSLMAHQKARIEREVKEEMSHFLADDAQNRIHTEIMAGEVRDCLLQAVERLQPQLLVMGTHGRQGISRLLVGSVAMSFLSAPPCDVLVSR</sequence>
<dbReference type="RefSeq" id="WP_106451738.1">
    <property type="nucleotide sequence ID" value="NZ_PXYH01000001.1"/>
</dbReference>
<evidence type="ECO:0000313" key="3">
    <source>
        <dbReference type="EMBL" id="PSJ48284.1"/>
    </source>
</evidence>
<evidence type="ECO:0000259" key="2">
    <source>
        <dbReference type="Pfam" id="PF00582"/>
    </source>
</evidence>
<dbReference type="AlphaFoldDB" id="A0A2P7RDI0"/>
<dbReference type="PANTHER" id="PTHR46268:SF15">
    <property type="entry name" value="UNIVERSAL STRESS PROTEIN HP_0031"/>
    <property type="match status" value="1"/>
</dbReference>
<comment type="caution">
    <text evidence="3">The sequence shown here is derived from an EMBL/GenBank/DDBJ whole genome shotgun (WGS) entry which is preliminary data.</text>
</comment>
<gene>
    <name evidence="3" type="ORF">C7I36_00200</name>
</gene>
<dbReference type="PRINTS" id="PR01438">
    <property type="entry name" value="UNVRSLSTRESS"/>
</dbReference>
<evidence type="ECO:0000313" key="4">
    <source>
        <dbReference type="Proteomes" id="UP000242181"/>
    </source>
</evidence>
<protein>
    <submittedName>
        <fullName evidence="3">Universal stress protein</fullName>
    </submittedName>
</protein>
<dbReference type="CDD" id="cd00293">
    <property type="entry name" value="USP-like"/>
    <property type="match status" value="2"/>
</dbReference>
<dbReference type="SUPFAM" id="SSF52402">
    <property type="entry name" value="Adenine nucleotide alpha hydrolases-like"/>
    <property type="match status" value="2"/>
</dbReference>
<proteinExistence type="inferred from homology"/>
<dbReference type="PANTHER" id="PTHR46268">
    <property type="entry name" value="STRESS RESPONSE PROTEIN NHAX"/>
    <property type="match status" value="1"/>
</dbReference>
<dbReference type="Pfam" id="PF00582">
    <property type="entry name" value="Usp"/>
    <property type="match status" value="2"/>
</dbReference>
<dbReference type="InterPro" id="IPR006015">
    <property type="entry name" value="Universal_stress_UspA"/>
</dbReference>
<evidence type="ECO:0000256" key="1">
    <source>
        <dbReference type="ARBA" id="ARBA00008791"/>
    </source>
</evidence>
<dbReference type="EMBL" id="PXYH01000001">
    <property type="protein sequence ID" value="PSJ48284.1"/>
    <property type="molecule type" value="Genomic_DNA"/>
</dbReference>